<proteinExistence type="inferred from homology"/>
<name>A0ABS8EKI0_9FLAO</name>
<dbReference type="InterPro" id="IPR010977">
    <property type="entry name" value="Aromatic_deC"/>
</dbReference>
<dbReference type="SUPFAM" id="SSF53383">
    <property type="entry name" value="PLP-dependent transferases"/>
    <property type="match status" value="1"/>
</dbReference>
<protein>
    <submittedName>
        <fullName evidence="7">Aminotransferase class I/II-fold pyridoxal phosphate-dependent enzyme</fullName>
    </submittedName>
</protein>
<keyword evidence="3" id="KW-0210">Decarboxylase</keyword>
<dbReference type="Gene3D" id="3.90.1150.170">
    <property type="match status" value="1"/>
</dbReference>
<keyword evidence="7" id="KW-0808">Transferase</keyword>
<dbReference type="PRINTS" id="PR00800">
    <property type="entry name" value="YHDCRBOXLASE"/>
</dbReference>
<sequence>MTKLERLQNAYNPESFRKDGHLLIDKLANHLNDSFNNTNKKTLFWAPPEDELTYWKDYLENETSESFFDNLIQHSINLHNPKYIGHQISPTLPLMGLTGLAMSILNNGMGIYEMGVAGTAIERVVTDLLCKHIGYSNESTGFLTAGGTLANLTALLSAKKAFGNENHSNLGVMVSDQSHYSIDRAITIMGLSTANVIKIPTNKNFSVNVSALETSYAEAKSKGIDIFALIGNAPSTATGAYDDLEALASFAKEKQIWYHVDGAHGGSAIFSSTYKPLLKGIEHADSVIIDGHKMLMMPALTTALLFKNENHSYNTFSEKADYLLELSEHKEWYNLAKRTFECTKHMMSIHWYAIIKHYGVSIFDDFVTTLYDSGKTFAKLIGANPKFELAVKPMSNIVCFRYFDSDLNDISLNTVNETVRQHLIKEGDYYILQTKIKNNTYLRCTIMNPFTKEIHFKTLLNKIETIAKTY</sequence>
<dbReference type="InterPro" id="IPR015424">
    <property type="entry name" value="PyrdxlP-dep_Trfase"/>
</dbReference>
<dbReference type="PANTHER" id="PTHR45677:SF8">
    <property type="entry name" value="CYSTEINE SULFINIC ACID DECARBOXYLASE"/>
    <property type="match status" value="1"/>
</dbReference>
<dbReference type="InterPro" id="IPR015421">
    <property type="entry name" value="PyrdxlP-dep_Trfase_major"/>
</dbReference>
<dbReference type="InterPro" id="IPR002129">
    <property type="entry name" value="PyrdxlP-dep_de-COase"/>
</dbReference>
<evidence type="ECO:0000256" key="6">
    <source>
        <dbReference type="RuleBase" id="RU000382"/>
    </source>
</evidence>
<reference evidence="7" key="1">
    <citation type="submission" date="2021-03" db="EMBL/GenBank/DDBJ databases">
        <authorList>
            <person name="Ping X."/>
        </authorList>
    </citation>
    <scope>NUCLEOTIDE SEQUENCE</scope>
    <source>
        <strain evidence="7">E313</strain>
    </source>
</reference>
<accession>A0ABS8EKI0</accession>
<keyword evidence="4 6" id="KW-0663">Pyridoxal phosphate</keyword>
<comment type="similarity">
    <text evidence="2 6">Belongs to the group II decarboxylase family.</text>
</comment>
<evidence type="ECO:0000256" key="1">
    <source>
        <dbReference type="ARBA" id="ARBA00001933"/>
    </source>
</evidence>
<reference evidence="7" key="2">
    <citation type="submission" date="2021-10" db="EMBL/GenBank/DDBJ databases">
        <title>Genome of Winogradskyella sp. E313.</title>
        <authorList>
            <person name="Zhou Y."/>
        </authorList>
    </citation>
    <scope>NUCLEOTIDE SEQUENCE</scope>
    <source>
        <strain evidence="7">E313</strain>
    </source>
</reference>
<dbReference type="Gene3D" id="3.40.640.10">
    <property type="entry name" value="Type I PLP-dependent aspartate aminotransferase-like (Major domain)"/>
    <property type="match status" value="1"/>
</dbReference>
<keyword evidence="5 6" id="KW-0456">Lyase</keyword>
<dbReference type="Proteomes" id="UP000778797">
    <property type="component" value="Unassembled WGS sequence"/>
</dbReference>
<evidence type="ECO:0000256" key="5">
    <source>
        <dbReference type="ARBA" id="ARBA00023239"/>
    </source>
</evidence>
<evidence type="ECO:0000256" key="4">
    <source>
        <dbReference type="ARBA" id="ARBA00022898"/>
    </source>
</evidence>
<keyword evidence="7" id="KW-0032">Aminotransferase</keyword>
<dbReference type="RefSeq" id="WP_227475980.1">
    <property type="nucleotide sequence ID" value="NZ_JAFMPT010000003.1"/>
</dbReference>
<dbReference type="PANTHER" id="PTHR45677">
    <property type="entry name" value="GLUTAMATE DECARBOXYLASE-RELATED"/>
    <property type="match status" value="1"/>
</dbReference>
<comment type="cofactor">
    <cofactor evidence="1 6">
        <name>pyridoxal 5'-phosphate</name>
        <dbReference type="ChEBI" id="CHEBI:597326"/>
    </cofactor>
</comment>
<evidence type="ECO:0000313" key="7">
    <source>
        <dbReference type="EMBL" id="MCC1483527.1"/>
    </source>
</evidence>
<comment type="caution">
    <text evidence="7">The sequence shown here is derived from an EMBL/GenBank/DDBJ whole genome shotgun (WGS) entry which is preliminary data.</text>
</comment>
<dbReference type="EMBL" id="JAFMPT010000003">
    <property type="protein sequence ID" value="MCC1483527.1"/>
    <property type="molecule type" value="Genomic_DNA"/>
</dbReference>
<evidence type="ECO:0000256" key="2">
    <source>
        <dbReference type="ARBA" id="ARBA00009533"/>
    </source>
</evidence>
<keyword evidence="8" id="KW-1185">Reference proteome</keyword>
<dbReference type="Pfam" id="PF00282">
    <property type="entry name" value="Pyridoxal_deC"/>
    <property type="match status" value="1"/>
</dbReference>
<gene>
    <name evidence="7" type="ORF">J1C55_02895</name>
</gene>
<evidence type="ECO:0000313" key="8">
    <source>
        <dbReference type="Proteomes" id="UP000778797"/>
    </source>
</evidence>
<organism evidence="7 8">
    <name type="scientific">Winogradskyella immobilis</name>
    <dbReference type="NCBI Taxonomy" id="2816852"/>
    <lineage>
        <taxon>Bacteria</taxon>
        <taxon>Pseudomonadati</taxon>
        <taxon>Bacteroidota</taxon>
        <taxon>Flavobacteriia</taxon>
        <taxon>Flavobacteriales</taxon>
        <taxon>Flavobacteriaceae</taxon>
        <taxon>Winogradskyella</taxon>
    </lineage>
</organism>
<evidence type="ECO:0000256" key="3">
    <source>
        <dbReference type="ARBA" id="ARBA00022793"/>
    </source>
</evidence>
<dbReference type="GO" id="GO:0008483">
    <property type="term" value="F:transaminase activity"/>
    <property type="evidence" value="ECO:0007669"/>
    <property type="project" value="UniProtKB-KW"/>
</dbReference>